<feature type="region of interest" description="Disordered" evidence="1">
    <location>
        <begin position="292"/>
        <end position="311"/>
    </location>
</feature>
<evidence type="ECO:0000313" key="4">
    <source>
        <dbReference type="Proteomes" id="UP000654918"/>
    </source>
</evidence>
<feature type="domain" description="BTB" evidence="2">
    <location>
        <begin position="40"/>
        <end position="143"/>
    </location>
</feature>
<keyword evidence="4" id="KW-1185">Reference proteome</keyword>
<organism evidence="3 4">
    <name type="scientific">Colletotrichum plurivorum</name>
    <dbReference type="NCBI Taxonomy" id="2175906"/>
    <lineage>
        <taxon>Eukaryota</taxon>
        <taxon>Fungi</taxon>
        <taxon>Dikarya</taxon>
        <taxon>Ascomycota</taxon>
        <taxon>Pezizomycotina</taxon>
        <taxon>Sordariomycetes</taxon>
        <taxon>Hypocreomycetidae</taxon>
        <taxon>Glomerellales</taxon>
        <taxon>Glomerellaceae</taxon>
        <taxon>Colletotrichum</taxon>
        <taxon>Colletotrichum orchidearum species complex</taxon>
    </lineage>
</organism>
<evidence type="ECO:0000259" key="2">
    <source>
        <dbReference type="PROSITE" id="PS50097"/>
    </source>
</evidence>
<gene>
    <name evidence="3" type="ORF">CPLU01_02205</name>
</gene>
<dbReference type="PANTHER" id="PTHR24413">
    <property type="entry name" value="SPECKLE-TYPE POZ PROTEIN"/>
    <property type="match status" value="1"/>
</dbReference>
<evidence type="ECO:0000313" key="3">
    <source>
        <dbReference type="EMBL" id="KAF6838935.1"/>
    </source>
</evidence>
<dbReference type="InterPro" id="IPR000210">
    <property type="entry name" value="BTB/POZ_dom"/>
</dbReference>
<reference evidence="3" key="1">
    <citation type="journal article" date="2020" name="Phytopathology">
        <title>Genome Sequence Resources of Colletotrichum truncatum, C. plurivorum, C. musicola, and C. sojae: Four Species Pathogenic to Soybean (Glycine max).</title>
        <authorList>
            <person name="Rogerio F."/>
            <person name="Boufleur T.R."/>
            <person name="Ciampi-Guillardi M."/>
            <person name="Sukno S.A."/>
            <person name="Thon M.R."/>
            <person name="Massola Junior N.S."/>
            <person name="Baroncelli R."/>
        </authorList>
    </citation>
    <scope>NUCLEOTIDE SEQUENCE</scope>
    <source>
        <strain evidence="3">LFN00145</strain>
    </source>
</reference>
<accession>A0A8H6KX54</accession>
<dbReference type="CDD" id="cd18186">
    <property type="entry name" value="BTB_POZ_ZBTB_KLHL-like"/>
    <property type="match status" value="1"/>
</dbReference>
<dbReference type="SUPFAM" id="SSF54695">
    <property type="entry name" value="POZ domain"/>
    <property type="match status" value="1"/>
</dbReference>
<comment type="caution">
    <text evidence="3">The sequence shown here is derived from an EMBL/GenBank/DDBJ whole genome shotgun (WGS) entry which is preliminary data.</text>
</comment>
<name>A0A8H6KX54_9PEZI</name>
<protein>
    <submittedName>
        <fullName evidence="3">BTB/POZ domain-containing protein</fullName>
    </submittedName>
</protein>
<dbReference type="Gene3D" id="3.30.710.10">
    <property type="entry name" value="Potassium Channel Kv1.1, Chain A"/>
    <property type="match status" value="1"/>
</dbReference>
<evidence type="ECO:0000256" key="1">
    <source>
        <dbReference type="SAM" id="MobiDB-lite"/>
    </source>
</evidence>
<dbReference type="PROSITE" id="PS50097">
    <property type="entry name" value="BTB"/>
    <property type="match status" value="1"/>
</dbReference>
<dbReference type="AlphaFoldDB" id="A0A8H6KX54"/>
<proteinExistence type="predicted"/>
<dbReference type="EMBL" id="WIGO01000016">
    <property type="protein sequence ID" value="KAF6838935.1"/>
    <property type="molecule type" value="Genomic_DNA"/>
</dbReference>
<dbReference type="SMART" id="SM00225">
    <property type="entry name" value="BTB"/>
    <property type="match status" value="1"/>
</dbReference>
<dbReference type="InterPro" id="IPR011333">
    <property type="entry name" value="SKP1/BTB/POZ_sf"/>
</dbReference>
<dbReference type="Pfam" id="PF00651">
    <property type="entry name" value="BTB"/>
    <property type="match status" value="1"/>
</dbReference>
<dbReference type="Proteomes" id="UP000654918">
    <property type="component" value="Unassembled WGS sequence"/>
</dbReference>
<sequence>MVMYTVGNLPSEQPGNHHIDSKMVMNTENHRWLLETGKFSDFLIDCQGRRTAVHKIILCAHSQYFVNLFDSGLEVRWVVVPRTLPYSHGRGDPQRFFGEREASLADDQVQEAKNGEVAFSDVDPEAMKHLLDYFYRGTAEWAAPLDDISLHADVWILAERLQATGAMMEVETRLLSHLKIMPKKQLVADRKLLTNVFSHPAIAQSALGRIVSEAAWYVSARPYKYPEPAKTVRAAALESVGLADAMLDWSSDYAGVGENYFADNIAALSSDCGASDPLPKLLRSKSDKLLRLSGPASPAESRPGTRARPNKLLPVPFLRSLYLNEIRTQLISPKLTKPRSPGA</sequence>